<organism evidence="1 2">
    <name type="scientific">Trifolium pratense</name>
    <name type="common">Red clover</name>
    <dbReference type="NCBI Taxonomy" id="57577"/>
    <lineage>
        <taxon>Eukaryota</taxon>
        <taxon>Viridiplantae</taxon>
        <taxon>Streptophyta</taxon>
        <taxon>Embryophyta</taxon>
        <taxon>Tracheophyta</taxon>
        <taxon>Spermatophyta</taxon>
        <taxon>Magnoliopsida</taxon>
        <taxon>eudicotyledons</taxon>
        <taxon>Gunneridae</taxon>
        <taxon>Pentapetalae</taxon>
        <taxon>rosids</taxon>
        <taxon>fabids</taxon>
        <taxon>Fabales</taxon>
        <taxon>Fabaceae</taxon>
        <taxon>Papilionoideae</taxon>
        <taxon>50 kb inversion clade</taxon>
        <taxon>NPAAA clade</taxon>
        <taxon>Hologalegina</taxon>
        <taxon>IRL clade</taxon>
        <taxon>Trifolieae</taxon>
        <taxon>Trifolium</taxon>
    </lineage>
</organism>
<evidence type="ECO:0000313" key="1">
    <source>
        <dbReference type="EMBL" id="PNX89324.1"/>
    </source>
</evidence>
<dbReference type="AlphaFoldDB" id="A0A2K3MEX2"/>
<evidence type="ECO:0000313" key="2">
    <source>
        <dbReference type="Proteomes" id="UP000236291"/>
    </source>
</evidence>
<gene>
    <name evidence="1" type="ORF">L195_g045443</name>
</gene>
<protein>
    <submittedName>
        <fullName evidence="1">Uncharacterized protein</fullName>
    </submittedName>
</protein>
<name>A0A2K3MEX2_TRIPR</name>
<comment type="caution">
    <text evidence="1">The sequence shown here is derived from an EMBL/GenBank/DDBJ whole genome shotgun (WGS) entry which is preliminary data.</text>
</comment>
<dbReference type="Proteomes" id="UP000236291">
    <property type="component" value="Unassembled WGS sequence"/>
</dbReference>
<reference evidence="1 2" key="1">
    <citation type="journal article" date="2014" name="Am. J. Bot.">
        <title>Genome assembly and annotation for red clover (Trifolium pratense; Fabaceae).</title>
        <authorList>
            <person name="Istvanek J."/>
            <person name="Jaros M."/>
            <person name="Krenek A."/>
            <person name="Repkova J."/>
        </authorList>
    </citation>
    <scope>NUCLEOTIDE SEQUENCE [LARGE SCALE GENOMIC DNA]</scope>
    <source>
        <strain evidence="2">cv. Tatra</strain>
        <tissue evidence="1">Young leaves</tissue>
    </source>
</reference>
<reference evidence="1 2" key="2">
    <citation type="journal article" date="2017" name="Front. Plant Sci.">
        <title>Gene Classification and Mining of Molecular Markers Useful in Red Clover (Trifolium pratense) Breeding.</title>
        <authorList>
            <person name="Istvanek J."/>
            <person name="Dluhosova J."/>
            <person name="Dluhos P."/>
            <person name="Patkova L."/>
            <person name="Nedelnik J."/>
            <person name="Repkova J."/>
        </authorList>
    </citation>
    <scope>NUCLEOTIDE SEQUENCE [LARGE SCALE GENOMIC DNA]</scope>
    <source>
        <strain evidence="2">cv. Tatra</strain>
        <tissue evidence="1">Young leaves</tissue>
    </source>
</reference>
<sequence>MVGNGNFHANLRVLDGKNWNRWMHLWLAQMKVIFGVQEVYEQVTNGMEVVEPLPANLTYAQRSAYKEAKKNC</sequence>
<dbReference type="EMBL" id="ASHM01059422">
    <property type="protein sequence ID" value="PNX89324.1"/>
    <property type="molecule type" value="Genomic_DNA"/>
</dbReference>
<proteinExistence type="predicted"/>
<accession>A0A2K3MEX2</accession>